<keyword evidence="3" id="KW-1185">Reference proteome</keyword>
<dbReference type="Proteomes" id="UP001160499">
    <property type="component" value="Unassembled WGS sequence"/>
</dbReference>
<protein>
    <recommendedName>
        <fullName evidence="4">DUF2993 domain-containing protein</fullName>
    </recommendedName>
</protein>
<evidence type="ECO:0000313" key="2">
    <source>
        <dbReference type="EMBL" id="MDH6213675.1"/>
    </source>
</evidence>
<proteinExistence type="predicted"/>
<gene>
    <name evidence="2" type="ORF">M2283_000958</name>
</gene>
<dbReference type="InterPro" id="IPR021373">
    <property type="entry name" value="DUF2993"/>
</dbReference>
<evidence type="ECO:0008006" key="4">
    <source>
        <dbReference type="Google" id="ProtNLM"/>
    </source>
</evidence>
<reference evidence="2 3" key="1">
    <citation type="submission" date="2023-04" db="EMBL/GenBank/DDBJ databases">
        <title>Forest soil microbial communities from Buena Vista Peninsula, Colon Province, Panama.</title>
        <authorList>
            <person name="Bouskill N."/>
        </authorList>
    </citation>
    <scope>NUCLEOTIDE SEQUENCE [LARGE SCALE GENOMIC DNA]</scope>
    <source>
        <strain evidence="2 3">GGS1</strain>
    </source>
</reference>
<organism evidence="2 3">
    <name type="scientific">Streptomyces pseudovenezuelae</name>
    <dbReference type="NCBI Taxonomy" id="67350"/>
    <lineage>
        <taxon>Bacteria</taxon>
        <taxon>Bacillati</taxon>
        <taxon>Actinomycetota</taxon>
        <taxon>Actinomycetes</taxon>
        <taxon>Kitasatosporales</taxon>
        <taxon>Streptomycetaceae</taxon>
        <taxon>Streptomyces</taxon>
        <taxon>Streptomyces aurantiacus group</taxon>
    </lineage>
</organism>
<dbReference type="Pfam" id="PF11209">
    <property type="entry name" value="LmeA"/>
    <property type="match status" value="1"/>
</dbReference>
<comment type="caution">
    <text evidence="2">The sequence shown here is derived from an EMBL/GenBank/DDBJ whole genome shotgun (WGS) entry which is preliminary data.</text>
</comment>
<sequence length="247" mass="25921">MRTSSRPFLISLAALLALVLVPVAADRFAAARIESRTAKAFQEGMGTPLPPQVHVRGVPVLTQLASGTLRHVDITAHDIPADGSARPLPVTELALSLDGVRKSDDDKEARARKAEATAHLSYPDVSNALGIEIDQAAQPGRISATVLLPLDSEVKVTTAVSAASGNRISLHEFQVTGGELPAIGRTLLDRVFAEPIQLRNIPEGLHLRTVSTTATGLTARFSGESVTFRPEEGSEEGSGEGSAGRAA</sequence>
<feature type="region of interest" description="Disordered" evidence="1">
    <location>
        <begin position="224"/>
        <end position="247"/>
    </location>
</feature>
<dbReference type="EMBL" id="JARXVH010000002">
    <property type="protein sequence ID" value="MDH6213675.1"/>
    <property type="molecule type" value="Genomic_DNA"/>
</dbReference>
<dbReference type="RefSeq" id="WP_280874734.1">
    <property type="nucleotide sequence ID" value="NZ_JARXVH010000002.1"/>
</dbReference>
<accession>A0ABT6LBI8</accession>
<evidence type="ECO:0000256" key="1">
    <source>
        <dbReference type="SAM" id="MobiDB-lite"/>
    </source>
</evidence>
<name>A0ABT6LBI8_9ACTN</name>
<evidence type="ECO:0000313" key="3">
    <source>
        <dbReference type="Proteomes" id="UP001160499"/>
    </source>
</evidence>